<keyword evidence="2" id="KW-1185">Reference proteome</keyword>
<organism evidence="1 2">
    <name type="scientific">Pseudoalteromonas peptidolytica F12-50-A1</name>
    <dbReference type="NCBI Taxonomy" id="1315280"/>
    <lineage>
        <taxon>Bacteria</taxon>
        <taxon>Pseudomonadati</taxon>
        <taxon>Pseudomonadota</taxon>
        <taxon>Gammaproteobacteria</taxon>
        <taxon>Alteromonadales</taxon>
        <taxon>Pseudoalteromonadaceae</taxon>
        <taxon>Pseudoalteromonas</taxon>
    </lineage>
</organism>
<evidence type="ECO:0000313" key="2">
    <source>
        <dbReference type="Proteomes" id="UP000660708"/>
    </source>
</evidence>
<accession>A0A8I0T6F1</accession>
<gene>
    <name evidence="1" type="ORF">PPEP_b0967</name>
</gene>
<proteinExistence type="predicted"/>
<comment type="caution">
    <text evidence="1">The sequence shown here is derived from an EMBL/GenBank/DDBJ whole genome shotgun (WGS) entry which is preliminary data.</text>
</comment>
<dbReference type="Proteomes" id="UP000660708">
    <property type="component" value="Unassembled WGS sequence"/>
</dbReference>
<sequence length="37" mass="4261">MIDTTDVAKRLAHLHDQAITREFSYIENKALGNRAFN</sequence>
<reference evidence="1 2" key="1">
    <citation type="submission" date="2015-06" db="EMBL/GenBank/DDBJ databases">
        <title>Genome sequence of Pseudoalteromonas peptidolytica.</title>
        <authorList>
            <person name="Xie B.-B."/>
            <person name="Rong J.-C."/>
            <person name="Qin Q.-L."/>
            <person name="Zhang Y.-Z."/>
        </authorList>
    </citation>
    <scope>NUCLEOTIDE SEQUENCE [LARGE SCALE GENOMIC DNA]</scope>
    <source>
        <strain evidence="1 2">F12-50-A1</strain>
    </source>
</reference>
<evidence type="ECO:0000313" key="1">
    <source>
        <dbReference type="EMBL" id="MBE0349065.1"/>
    </source>
</evidence>
<dbReference type="EMBL" id="AQHF01000034">
    <property type="protein sequence ID" value="MBE0349065.1"/>
    <property type="molecule type" value="Genomic_DNA"/>
</dbReference>
<name>A0A8I0T6F1_9GAMM</name>
<dbReference type="AlphaFoldDB" id="A0A8I0T6F1"/>
<protein>
    <submittedName>
        <fullName evidence="1">Uncharacterized protein</fullName>
    </submittedName>
</protein>